<gene>
    <name evidence="2" type="ORF">C1634_021140</name>
</gene>
<evidence type="ECO:0000313" key="2">
    <source>
        <dbReference type="EMBL" id="PWN59110.1"/>
    </source>
</evidence>
<keyword evidence="1" id="KW-1133">Transmembrane helix</keyword>
<comment type="caution">
    <text evidence="2">The sequence shown here is derived from an EMBL/GenBank/DDBJ whole genome shotgun (WGS) entry which is preliminary data.</text>
</comment>
<dbReference type="EMBL" id="PPEG02000009">
    <property type="protein sequence ID" value="PWN59110.1"/>
    <property type="molecule type" value="Genomic_DNA"/>
</dbReference>
<name>A0A316WL01_9FLAO</name>
<sequence>MINSQILKNNQMITMHLNFSDNKIDEAIRKNSKRSSMILDLANTTSLTKDGKLFFGREFKNRIEVTRIKTPFLAILPILIIVFKKNNLQNPKLRLSIWGYTWFSILSLILVFAILKKIIDPDFQGDLSLAIFSVLFFYALFAIEFYFTKNTFNRLKLRIRE</sequence>
<evidence type="ECO:0000256" key="1">
    <source>
        <dbReference type="SAM" id="Phobius"/>
    </source>
</evidence>
<proteinExistence type="predicted"/>
<feature type="transmembrane region" description="Helical" evidence="1">
    <location>
        <begin position="95"/>
        <end position="115"/>
    </location>
</feature>
<evidence type="ECO:0000313" key="3">
    <source>
        <dbReference type="Proteomes" id="UP000236413"/>
    </source>
</evidence>
<protein>
    <submittedName>
        <fullName evidence="2">Uncharacterized protein</fullName>
    </submittedName>
</protein>
<feature type="transmembrane region" description="Helical" evidence="1">
    <location>
        <begin position="127"/>
        <end position="147"/>
    </location>
</feature>
<organism evidence="2 3">
    <name type="scientific">Chryseobacterium viscerum</name>
    <dbReference type="NCBI Taxonomy" id="1037377"/>
    <lineage>
        <taxon>Bacteria</taxon>
        <taxon>Pseudomonadati</taxon>
        <taxon>Bacteroidota</taxon>
        <taxon>Flavobacteriia</taxon>
        <taxon>Flavobacteriales</taxon>
        <taxon>Weeksellaceae</taxon>
        <taxon>Chryseobacterium group</taxon>
        <taxon>Chryseobacterium</taxon>
    </lineage>
</organism>
<keyword evidence="1" id="KW-0812">Transmembrane</keyword>
<dbReference type="AlphaFoldDB" id="A0A316WL01"/>
<keyword evidence="1" id="KW-0472">Membrane</keyword>
<reference evidence="2 3" key="1">
    <citation type="submission" date="2018-04" db="EMBL/GenBank/DDBJ databases">
        <title>Chryseobacterium oncorhynchi 701B-08T from rainbow trout, and Chryseobacterium viscerum 687B-08T from diseased fish.</title>
        <authorList>
            <person name="Jeong J.-J."/>
            <person name="Lee Y.J."/>
            <person name="Pathiraja D."/>
            <person name="Park B."/>
            <person name="Choi I.-G."/>
            <person name="Kim K.D."/>
        </authorList>
    </citation>
    <scope>NUCLEOTIDE SEQUENCE [LARGE SCALE GENOMIC DNA]</scope>
    <source>
        <strain evidence="2 3">687B-08</strain>
    </source>
</reference>
<accession>A0A316WL01</accession>
<dbReference type="RefSeq" id="WP_103232590.1">
    <property type="nucleotide sequence ID" value="NZ_PPEG02000009.1"/>
</dbReference>
<dbReference type="Proteomes" id="UP000236413">
    <property type="component" value="Unassembled WGS sequence"/>
</dbReference>